<proteinExistence type="inferred from homology"/>
<dbReference type="AlphaFoldDB" id="A0A1G5RAG4"/>
<evidence type="ECO:0000313" key="4">
    <source>
        <dbReference type="EMBL" id="SCZ70299.1"/>
    </source>
</evidence>
<evidence type="ECO:0000256" key="3">
    <source>
        <dbReference type="RuleBase" id="RU000363"/>
    </source>
</evidence>
<dbReference type="EMBL" id="FMWG01000010">
    <property type="protein sequence ID" value="SCZ70299.1"/>
    <property type="molecule type" value="Genomic_DNA"/>
</dbReference>
<keyword evidence="5" id="KW-1185">Reference proteome</keyword>
<dbReference type="InterPro" id="IPR002347">
    <property type="entry name" value="SDR_fam"/>
</dbReference>
<dbReference type="STRING" id="1156985.SAMN04488118_11094"/>
<sequence>MDFNNKYVAITGASRGIGAAAARVFADAGAHVALLARDGDALLALAEEIGENAIPLPCDVADYASVQRAIDHVCEAWGNIDVLINNAGMIEPISRLEDVDPAAWTRLVDVNIGGVFNGMRAVLPVMKKAGNGTVITVSSGAAHRPLEGWSAYCTSKAGAAMLTSALDLEERANGLRVMGLSPGTVATQMQREIKASGINPVSALDWDDHIPADWPARTLLWMCSPDADEFIGEEISLREESIRRRVGLI</sequence>
<dbReference type="SUPFAM" id="SSF51735">
    <property type="entry name" value="NAD(P)-binding Rossmann-fold domains"/>
    <property type="match status" value="1"/>
</dbReference>
<gene>
    <name evidence="4" type="ORF">SAMN04488118_11094</name>
</gene>
<dbReference type="Proteomes" id="UP000198767">
    <property type="component" value="Unassembled WGS sequence"/>
</dbReference>
<comment type="similarity">
    <text evidence="1 3">Belongs to the short-chain dehydrogenases/reductases (SDR) family.</text>
</comment>
<dbReference type="Gene3D" id="3.40.50.720">
    <property type="entry name" value="NAD(P)-binding Rossmann-like Domain"/>
    <property type="match status" value="1"/>
</dbReference>
<dbReference type="Pfam" id="PF00106">
    <property type="entry name" value="adh_short"/>
    <property type="match status" value="1"/>
</dbReference>
<evidence type="ECO:0000256" key="2">
    <source>
        <dbReference type="ARBA" id="ARBA00023002"/>
    </source>
</evidence>
<reference evidence="4 5" key="1">
    <citation type="submission" date="2016-10" db="EMBL/GenBank/DDBJ databases">
        <authorList>
            <person name="de Groot N.N."/>
        </authorList>
    </citation>
    <scope>NUCLEOTIDE SEQUENCE [LARGE SCALE GENOMIC DNA]</scope>
    <source>
        <strain evidence="4 5">U95</strain>
    </source>
</reference>
<name>A0A1G5RAG4_9RHOB</name>
<dbReference type="CDD" id="cd05233">
    <property type="entry name" value="SDR_c"/>
    <property type="match status" value="1"/>
</dbReference>
<dbReference type="RefSeq" id="WP_090220301.1">
    <property type="nucleotide sequence ID" value="NZ_CANLDO010000009.1"/>
</dbReference>
<dbReference type="PRINTS" id="PR00080">
    <property type="entry name" value="SDRFAMILY"/>
</dbReference>
<protein>
    <submittedName>
        <fullName evidence="4">NADP-dependent 3-hydroxy acid dehydrogenase YdfG</fullName>
    </submittedName>
</protein>
<dbReference type="InterPro" id="IPR036291">
    <property type="entry name" value="NAD(P)-bd_dom_sf"/>
</dbReference>
<accession>A0A1G5RAG4</accession>
<dbReference type="PRINTS" id="PR00081">
    <property type="entry name" value="GDHRDH"/>
</dbReference>
<dbReference type="FunFam" id="3.40.50.720:FF:000084">
    <property type="entry name" value="Short-chain dehydrogenase reductase"/>
    <property type="match status" value="1"/>
</dbReference>
<evidence type="ECO:0000256" key="1">
    <source>
        <dbReference type="ARBA" id="ARBA00006484"/>
    </source>
</evidence>
<dbReference type="GO" id="GO:0050664">
    <property type="term" value="F:oxidoreductase activity, acting on NAD(P)H, oxygen as acceptor"/>
    <property type="evidence" value="ECO:0007669"/>
    <property type="project" value="TreeGrafter"/>
</dbReference>
<evidence type="ECO:0000313" key="5">
    <source>
        <dbReference type="Proteomes" id="UP000198767"/>
    </source>
</evidence>
<dbReference type="PANTHER" id="PTHR43008:SF4">
    <property type="entry name" value="CHAIN DEHYDROGENASE, PUTATIVE (AFU_ORTHOLOGUE AFUA_4G08710)-RELATED"/>
    <property type="match status" value="1"/>
</dbReference>
<dbReference type="OrthoDB" id="9810734at2"/>
<keyword evidence="2" id="KW-0560">Oxidoreductase</keyword>
<organism evidence="4 5">
    <name type="scientific">Epibacterium ulvae</name>
    <dbReference type="NCBI Taxonomy" id="1156985"/>
    <lineage>
        <taxon>Bacteria</taxon>
        <taxon>Pseudomonadati</taxon>
        <taxon>Pseudomonadota</taxon>
        <taxon>Alphaproteobacteria</taxon>
        <taxon>Rhodobacterales</taxon>
        <taxon>Roseobacteraceae</taxon>
        <taxon>Epibacterium</taxon>
    </lineage>
</organism>
<dbReference type="PANTHER" id="PTHR43008">
    <property type="entry name" value="BENZIL REDUCTASE"/>
    <property type="match status" value="1"/>
</dbReference>